<dbReference type="EMBL" id="CP036269">
    <property type="protein sequence ID" value="QDT45964.1"/>
    <property type="molecule type" value="Genomic_DNA"/>
</dbReference>
<dbReference type="AlphaFoldDB" id="A0A517RQ27"/>
<feature type="transmembrane region" description="Helical" evidence="1">
    <location>
        <begin position="21"/>
        <end position="43"/>
    </location>
</feature>
<evidence type="ECO:0000313" key="3">
    <source>
        <dbReference type="Proteomes" id="UP000317171"/>
    </source>
</evidence>
<proteinExistence type="predicted"/>
<dbReference type="Pfam" id="PF07963">
    <property type="entry name" value="N_methyl"/>
    <property type="match status" value="1"/>
</dbReference>
<protein>
    <recommendedName>
        <fullName evidence="4">Pseudopilin GspJ</fullName>
    </recommendedName>
</protein>
<organism evidence="2 3">
    <name type="scientific">Gimesia alba</name>
    <dbReference type="NCBI Taxonomy" id="2527973"/>
    <lineage>
        <taxon>Bacteria</taxon>
        <taxon>Pseudomonadati</taxon>
        <taxon>Planctomycetota</taxon>
        <taxon>Planctomycetia</taxon>
        <taxon>Planctomycetales</taxon>
        <taxon>Planctomycetaceae</taxon>
        <taxon>Gimesia</taxon>
    </lineage>
</organism>
<keyword evidence="1" id="KW-0812">Transmembrane</keyword>
<dbReference type="RefSeq" id="WP_145223060.1">
    <property type="nucleotide sequence ID" value="NZ_CP036269.1"/>
</dbReference>
<dbReference type="InterPro" id="IPR012902">
    <property type="entry name" value="N_methyl_site"/>
</dbReference>
<name>A0A517RQ27_9PLAN</name>
<keyword evidence="3" id="KW-1185">Reference proteome</keyword>
<dbReference type="OrthoDB" id="260065at2"/>
<keyword evidence="1" id="KW-1133">Transmembrane helix</keyword>
<gene>
    <name evidence="2" type="ORF">Pan241w_60920</name>
</gene>
<evidence type="ECO:0000256" key="1">
    <source>
        <dbReference type="SAM" id="Phobius"/>
    </source>
</evidence>
<evidence type="ECO:0000313" key="2">
    <source>
        <dbReference type="EMBL" id="QDT45964.1"/>
    </source>
</evidence>
<accession>A0A517RQ27</accession>
<keyword evidence="1" id="KW-0472">Membrane</keyword>
<sequence>MATRKQWLQRSRRNGLTLVESLVSVTITAIAGVALFSAIGASLGASYSTLNHNVGTGLADQMLEELAAVRFPTSSDTRPHSTANRKDFDDLDDYHNWSASPPTNKNGYPLGEEPVTILELYLITRPSLLVPDTSFLDRLTREVSVERIKHDSSSGWVETNEETNFRRITVTIKLAITTDAGSRSHMISEVSRIFSYVPLSP</sequence>
<reference evidence="2 3" key="1">
    <citation type="submission" date="2019-02" db="EMBL/GenBank/DDBJ databases">
        <title>Deep-cultivation of Planctomycetes and their phenomic and genomic characterization uncovers novel biology.</title>
        <authorList>
            <person name="Wiegand S."/>
            <person name="Jogler M."/>
            <person name="Boedeker C."/>
            <person name="Pinto D."/>
            <person name="Vollmers J."/>
            <person name="Rivas-Marin E."/>
            <person name="Kohn T."/>
            <person name="Peeters S.H."/>
            <person name="Heuer A."/>
            <person name="Rast P."/>
            <person name="Oberbeckmann S."/>
            <person name="Bunk B."/>
            <person name="Jeske O."/>
            <person name="Meyerdierks A."/>
            <person name="Storesund J.E."/>
            <person name="Kallscheuer N."/>
            <person name="Luecker S."/>
            <person name="Lage O.M."/>
            <person name="Pohl T."/>
            <person name="Merkel B.J."/>
            <person name="Hornburger P."/>
            <person name="Mueller R.-W."/>
            <person name="Bruemmer F."/>
            <person name="Labrenz M."/>
            <person name="Spormann A.M."/>
            <person name="Op den Camp H."/>
            <person name="Overmann J."/>
            <person name="Amann R."/>
            <person name="Jetten M.S.M."/>
            <person name="Mascher T."/>
            <person name="Medema M.H."/>
            <person name="Devos D.P."/>
            <person name="Kaster A.-K."/>
            <person name="Ovreas L."/>
            <person name="Rohde M."/>
            <person name="Galperin M.Y."/>
            <person name="Jogler C."/>
        </authorList>
    </citation>
    <scope>NUCLEOTIDE SEQUENCE [LARGE SCALE GENOMIC DNA]</scope>
    <source>
        <strain evidence="2 3">Pan241w</strain>
    </source>
</reference>
<evidence type="ECO:0008006" key="4">
    <source>
        <dbReference type="Google" id="ProtNLM"/>
    </source>
</evidence>
<dbReference type="Proteomes" id="UP000317171">
    <property type="component" value="Chromosome"/>
</dbReference>
<dbReference type="KEGG" id="gaz:Pan241w_60920"/>